<dbReference type="Proteomes" id="UP000275267">
    <property type="component" value="Unassembled WGS sequence"/>
</dbReference>
<keyword evidence="3" id="KW-1185">Reference proteome</keyword>
<accession>A0A3L6PE85</accession>
<evidence type="ECO:0000256" key="1">
    <source>
        <dbReference type="SAM" id="MobiDB-lite"/>
    </source>
</evidence>
<proteinExistence type="predicted"/>
<comment type="caution">
    <text evidence="2">The sequence shown here is derived from an EMBL/GenBank/DDBJ whole genome shotgun (WGS) entry which is preliminary data.</text>
</comment>
<feature type="compositionally biased region" description="Basic residues" evidence="1">
    <location>
        <begin position="36"/>
        <end position="52"/>
    </location>
</feature>
<dbReference type="AlphaFoldDB" id="A0A3L6PE85"/>
<feature type="compositionally biased region" description="Basic residues" evidence="1">
    <location>
        <begin position="1"/>
        <end position="11"/>
    </location>
</feature>
<evidence type="ECO:0000313" key="3">
    <source>
        <dbReference type="Proteomes" id="UP000275267"/>
    </source>
</evidence>
<sequence>MRSRIRPRRRTSASTTTGGLLRPLRQPRWLAELGRHRPRKRSRSSSRPRRRPWLSASQPSKCRKEFTFRRSSSPSSRLRTLGPPRSLTPGSPPPPPPQVQLRRRPRPAAQRRRPVRVDHGGQRLIDNVHAIRKRKKSEKRVGSRKSGGGTESERPRRAQWDETEEIGRRWLQRGNSAEDTAEQSDTSKRRAFPRGHWAAAG</sequence>
<dbReference type="EMBL" id="PQIB02000018">
    <property type="protein sequence ID" value="RLM55872.1"/>
    <property type="molecule type" value="Genomic_DNA"/>
</dbReference>
<feature type="compositionally biased region" description="Basic residues" evidence="1">
    <location>
        <begin position="101"/>
        <end position="114"/>
    </location>
</feature>
<feature type="compositionally biased region" description="Low complexity" evidence="1">
    <location>
        <begin position="69"/>
        <end position="89"/>
    </location>
</feature>
<gene>
    <name evidence="2" type="ORF">C2845_PM10G08540</name>
</gene>
<evidence type="ECO:0000313" key="2">
    <source>
        <dbReference type="EMBL" id="RLM55872.1"/>
    </source>
</evidence>
<reference evidence="3" key="1">
    <citation type="journal article" date="2019" name="Nat. Commun.">
        <title>The genome of broomcorn millet.</title>
        <authorList>
            <person name="Zou C."/>
            <person name="Miki D."/>
            <person name="Li D."/>
            <person name="Tang Q."/>
            <person name="Xiao L."/>
            <person name="Rajput S."/>
            <person name="Deng P."/>
            <person name="Jia W."/>
            <person name="Huang R."/>
            <person name="Zhang M."/>
            <person name="Sun Y."/>
            <person name="Hu J."/>
            <person name="Fu X."/>
            <person name="Schnable P.S."/>
            <person name="Li F."/>
            <person name="Zhang H."/>
            <person name="Feng B."/>
            <person name="Zhu X."/>
            <person name="Liu R."/>
            <person name="Schnable J.C."/>
            <person name="Zhu J.-K."/>
            <person name="Zhang H."/>
        </authorList>
    </citation>
    <scope>NUCLEOTIDE SEQUENCE [LARGE SCALE GENOMIC DNA]</scope>
</reference>
<organism evidence="2 3">
    <name type="scientific">Panicum miliaceum</name>
    <name type="common">Proso millet</name>
    <name type="synonym">Broomcorn millet</name>
    <dbReference type="NCBI Taxonomy" id="4540"/>
    <lineage>
        <taxon>Eukaryota</taxon>
        <taxon>Viridiplantae</taxon>
        <taxon>Streptophyta</taxon>
        <taxon>Embryophyta</taxon>
        <taxon>Tracheophyta</taxon>
        <taxon>Spermatophyta</taxon>
        <taxon>Magnoliopsida</taxon>
        <taxon>Liliopsida</taxon>
        <taxon>Poales</taxon>
        <taxon>Poaceae</taxon>
        <taxon>PACMAD clade</taxon>
        <taxon>Panicoideae</taxon>
        <taxon>Panicodae</taxon>
        <taxon>Paniceae</taxon>
        <taxon>Panicinae</taxon>
        <taxon>Panicum</taxon>
        <taxon>Panicum sect. Panicum</taxon>
    </lineage>
</organism>
<feature type="region of interest" description="Disordered" evidence="1">
    <location>
        <begin position="1"/>
        <end position="201"/>
    </location>
</feature>
<feature type="compositionally biased region" description="Basic and acidic residues" evidence="1">
    <location>
        <begin position="151"/>
        <end position="168"/>
    </location>
</feature>
<protein>
    <submittedName>
        <fullName evidence="2">Uncharacterized protein</fullName>
    </submittedName>
</protein>
<name>A0A3L6PE85_PANMI</name>